<keyword evidence="4" id="KW-0408">Iron</keyword>
<dbReference type="GeneID" id="93485575"/>
<reference evidence="8 9" key="1">
    <citation type="submission" date="2020-08" db="EMBL/GenBank/DDBJ databases">
        <title>Genomic Encyclopedia of Type Strains, Phase IV (KMG-IV): sequencing the most valuable type-strain genomes for metagenomic binning, comparative biology and taxonomic classification.</title>
        <authorList>
            <person name="Goeker M."/>
        </authorList>
    </citation>
    <scope>NUCLEOTIDE SEQUENCE [LARGE SCALE GENOMIC DNA]</scope>
    <source>
        <strain evidence="8 9">DSM 21255</strain>
    </source>
</reference>
<dbReference type="InterPro" id="IPR017200">
    <property type="entry name" value="PqqE-like"/>
</dbReference>
<dbReference type="PIRSF" id="PIRSF037420">
    <property type="entry name" value="PQQ_syn_pqqE"/>
    <property type="match status" value="1"/>
</dbReference>
<keyword evidence="2" id="KW-0949">S-adenosyl-L-methionine</keyword>
<evidence type="ECO:0000256" key="2">
    <source>
        <dbReference type="ARBA" id="ARBA00022691"/>
    </source>
</evidence>
<evidence type="ECO:0000313" key="8">
    <source>
        <dbReference type="EMBL" id="MBB6477263.1"/>
    </source>
</evidence>
<feature type="domain" description="Radical SAM core" evidence="7">
    <location>
        <begin position="8"/>
        <end position="226"/>
    </location>
</feature>
<dbReference type="InterPro" id="IPR007197">
    <property type="entry name" value="rSAM"/>
</dbReference>
<comment type="cofactor">
    <cofactor evidence="1">
        <name>[4Fe-4S] cluster</name>
        <dbReference type="ChEBI" id="CHEBI:49883"/>
    </cofactor>
</comment>
<dbReference type="Proteomes" id="UP000591941">
    <property type="component" value="Unassembled WGS sequence"/>
</dbReference>
<sequence length="358" mass="39986">MQKKKGKWCYLTPEFVILALTGACNFKCRYCYAANQALVKLPHAAIRWALDMAAANGKAVTVQLTGGEPLLAFDRLCYAVEYAAEKNYYIKWQIQTNASLITPAVAEYFAKHKIGIGVSLDGDVTRNNAARIYPDDTGTAHHIMRGLSILRDAGLGVGITCVVGRHNIRHLDSLIPMAYYAGNVFRIGFDILRPQGRASVSDTVTGDEMQAALVKVLQKADWFYRKTGKKITFSHSERIRLLIDGKLAPFGHCYALTNRALYVDPSGDCYACASLSGQPEFRLGSYKEEIQTECMQTVHERLEEMLEQCRECDCLKVCGGGCYARWVKSKQAQEAECVLKKIFIHREQKDIIHKGVVV</sequence>
<dbReference type="GO" id="GO:0051536">
    <property type="term" value="F:iron-sulfur cluster binding"/>
    <property type="evidence" value="ECO:0007669"/>
    <property type="project" value="UniProtKB-KW"/>
</dbReference>
<dbReference type="EMBL" id="JACHHI010000001">
    <property type="protein sequence ID" value="MBB6477263.1"/>
    <property type="molecule type" value="Genomic_DNA"/>
</dbReference>
<evidence type="ECO:0000256" key="6">
    <source>
        <dbReference type="ARBA" id="ARBA00023601"/>
    </source>
</evidence>
<gene>
    <name evidence="8" type="ORF">HNR45_000285</name>
</gene>
<dbReference type="PROSITE" id="PS51918">
    <property type="entry name" value="RADICAL_SAM"/>
    <property type="match status" value="1"/>
</dbReference>
<comment type="caution">
    <text evidence="8">The sequence shown here is derived from an EMBL/GenBank/DDBJ whole genome shotgun (WGS) entry which is preliminary data.</text>
</comment>
<dbReference type="OrthoDB" id="9763993at2"/>
<name>A0A841R0J0_9FIRM</name>
<dbReference type="Gene3D" id="3.20.20.70">
    <property type="entry name" value="Aldolase class I"/>
    <property type="match status" value="1"/>
</dbReference>
<evidence type="ECO:0000259" key="7">
    <source>
        <dbReference type="PROSITE" id="PS51918"/>
    </source>
</evidence>
<comment type="similarity">
    <text evidence="6">Belongs to the radical SAM superfamily. Anaerobic sulfatase-maturating enzyme family.</text>
</comment>
<dbReference type="NCBIfam" id="TIGR04085">
    <property type="entry name" value="rSAM_more_4Fe4S"/>
    <property type="match status" value="1"/>
</dbReference>
<dbReference type="SFLD" id="SFLDS00029">
    <property type="entry name" value="Radical_SAM"/>
    <property type="match status" value="1"/>
</dbReference>
<dbReference type="Pfam" id="PF04055">
    <property type="entry name" value="Radical_SAM"/>
    <property type="match status" value="1"/>
</dbReference>
<proteinExistence type="inferred from homology"/>
<keyword evidence="3" id="KW-0479">Metal-binding</keyword>
<dbReference type="SUPFAM" id="SSF102114">
    <property type="entry name" value="Radical SAM enzymes"/>
    <property type="match status" value="1"/>
</dbReference>
<protein>
    <recommendedName>
        <fullName evidence="7">Radical SAM core domain-containing protein</fullName>
    </recommendedName>
</protein>
<dbReference type="GO" id="GO:0016491">
    <property type="term" value="F:oxidoreductase activity"/>
    <property type="evidence" value="ECO:0007669"/>
    <property type="project" value="InterPro"/>
</dbReference>
<dbReference type="RefSeq" id="WP_159821847.1">
    <property type="nucleotide sequence ID" value="NZ_CAURBC010000001.1"/>
</dbReference>
<dbReference type="InterPro" id="IPR058240">
    <property type="entry name" value="rSAM_sf"/>
</dbReference>
<dbReference type="SFLD" id="SFLDG01386">
    <property type="entry name" value="main_SPASM_domain-containing"/>
    <property type="match status" value="1"/>
</dbReference>
<accession>A0A841R0J0</accession>
<dbReference type="InterPro" id="IPR023885">
    <property type="entry name" value="4Fe4S-binding_SPASM_dom"/>
</dbReference>
<dbReference type="SFLD" id="SFLDG01384">
    <property type="entry name" value="thioether_bond_formation_requi"/>
    <property type="match status" value="1"/>
</dbReference>
<evidence type="ECO:0000313" key="9">
    <source>
        <dbReference type="Proteomes" id="UP000591941"/>
    </source>
</evidence>
<evidence type="ECO:0000256" key="3">
    <source>
        <dbReference type="ARBA" id="ARBA00022723"/>
    </source>
</evidence>
<keyword evidence="5" id="KW-0411">Iron-sulfur</keyword>
<keyword evidence="9" id="KW-1185">Reference proteome</keyword>
<dbReference type="AlphaFoldDB" id="A0A841R0J0"/>
<dbReference type="PANTHER" id="PTHR43273">
    <property type="entry name" value="ANAEROBIC SULFATASE-MATURATING ENZYME HOMOLOG ASLB-RELATED"/>
    <property type="match status" value="1"/>
</dbReference>
<dbReference type="PANTHER" id="PTHR43273:SF3">
    <property type="entry name" value="ANAEROBIC SULFATASE-MATURATING ENZYME HOMOLOG ASLB-RELATED"/>
    <property type="match status" value="1"/>
</dbReference>
<dbReference type="CDD" id="cd01335">
    <property type="entry name" value="Radical_SAM"/>
    <property type="match status" value="1"/>
</dbReference>
<dbReference type="InterPro" id="IPR013785">
    <property type="entry name" value="Aldolase_TIM"/>
</dbReference>
<dbReference type="SFLD" id="SFLDG01067">
    <property type="entry name" value="SPASM/twitch_domain_containing"/>
    <property type="match status" value="1"/>
</dbReference>
<evidence type="ECO:0000256" key="5">
    <source>
        <dbReference type="ARBA" id="ARBA00023014"/>
    </source>
</evidence>
<dbReference type="GO" id="GO:0046872">
    <property type="term" value="F:metal ion binding"/>
    <property type="evidence" value="ECO:0007669"/>
    <property type="project" value="UniProtKB-KW"/>
</dbReference>
<organism evidence="8 9">
    <name type="scientific">Negativicoccus succinicivorans</name>
    <dbReference type="NCBI Taxonomy" id="620903"/>
    <lineage>
        <taxon>Bacteria</taxon>
        <taxon>Bacillati</taxon>
        <taxon>Bacillota</taxon>
        <taxon>Negativicutes</taxon>
        <taxon>Veillonellales</taxon>
        <taxon>Veillonellaceae</taxon>
        <taxon>Negativicoccus</taxon>
    </lineage>
</organism>
<evidence type="ECO:0000256" key="4">
    <source>
        <dbReference type="ARBA" id="ARBA00023004"/>
    </source>
</evidence>
<evidence type="ECO:0000256" key="1">
    <source>
        <dbReference type="ARBA" id="ARBA00001966"/>
    </source>
</evidence>
<dbReference type="InterPro" id="IPR023867">
    <property type="entry name" value="Sulphatase_maturase_rSAM"/>
</dbReference>